<dbReference type="Proteomes" id="UP000267368">
    <property type="component" value="Unassembled WGS sequence"/>
</dbReference>
<dbReference type="CDD" id="cd00840">
    <property type="entry name" value="MPP_Mre11_N"/>
    <property type="match status" value="1"/>
</dbReference>
<organism evidence="3 4">
    <name type="scientific">Slackia faecicanis</name>
    <dbReference type="NCBI Taxonomy" id="255723"/>
    <lineage>
        <taxon>Bacteria</taxon>
        <taxon>Bacillati</taxon>
        <taxon>Actinomycetota</taxon>
        <taxon>Coriobacteriia</taxon>
        <taxon>Eggerthellales</taxon>
        <taxon>Eggerthellaceae</taxon>
        <taxon>Slackia</taxon>
    </lineage>
</organism>
<dbReference type="AlphaFoldDB" id="A0A3N0AEM4"/>
<keyword evidence="1" id="KW-0378">Hydrolase</keyword>
<dbReference type="InterPro" id="IPR050535">
    <property type="entry name" value="DNA_Repair-Maintenance_Comp"/>
</dbReference>
<dbReference type="SUPFAM" id="SSF56300">
    <property type="entry name" value="Metallo-dependent phosphatases"/>
    <property type="match status" value="1"/>
</dbReference>
<dbReference type="EMBL" id="QICB01000004">
    <property type="protein sequence ID" value="RNL19651.1"/>
    <property type="molecule type" value="Genomic_DNA"/>
</dbReference>
<protein>
    <submittedName>
        <fullName evidence="3">Metallophosphoesterase</fullName>
    </submittedName>
</protein>
<accession>A0A3N0AEM4</accession>
<sequence length="417" mass="45231">MQERVTFIHSGDIHLGAPFRGLRALSPAWADRLATAIPDAYDAMIQACIDHEVDFLLLAGDVFDTDKPSYAHYRRFLAGLKRLESRHIPVYIIAGNHDPFATWHDIVADLPSNAHLLPSDAPSFSVFRKDGHPCALIAARGFSNMEKGADIAAGMTRAAAERACGVEAPFCIGMLHSGLWMDPYKAPTSEKALLAAGMDYWALGHIHKSYLMPEHDPRIAFCGCVQGRDIKETGPRGCLKATLVQGEPNKVEFIATSQVEWGRVRVDVSECAGSDAVIAACVRAAFAENAGGSCEEMVVRIVLEGATPLHKTLSDPLALEALRKELNESYPSFYCDALVCETEAVRDKAKIASSNTFEGALLRGFASDSDDALLAYLQEEFAARGLTVPRCVASHLDSIAARAEDTALSLLEEGRSR</sequence>
<dbReference type="GO" id="GO:0016787">
    <property type="term" value="F:hydrolase activity"/>
    <property type="evidence" value="ECO:0007669"/>
    <property type="project" value="UniProtKB-KW"/>
</dbReference>
<evidence type="ECO:0000256" key="1">
    <source>
        <dbReference type="ARBA" id="ARBA00022801"/>
    </source>
</evidence>
<evidence type="ECO:0000259" key="2">
    <source>
        <dbReference type="Pfam" id="PF00149"/>
    </source>
</evidence>
<reference evidence="4" key="1">
    <citation type="submission" date="2018-05" db="EMBL/GenBank/DDBJ databases">
        <title>Genome Sequencing of selected type strains of the family Eggerthellaceae.</title>
        <authorList>
            <person name="Danylec N."/>
            <person name="Stoll D.A."/>
            <person name="Doetsch A."/>
            <person name="Huch M."/>
        </authorList>
    </citation>
    <scope>NUCLEOTIDE SEQUENCE [LARGE SCALE GENOMIC DNA]</scope>
    <source>
        <strain evidence="4">DSM 17537</strain>
    </source>
</reference>
<proteinExistence type="predicted"/>
<dbReference type="InterPro" id="IPR004843">
    <property type="entry name" value="Calcineurin-like_PHP"/>
</dbReference>
<dbReference type="PANTHER" id="PTHR30337">
    <property type="entry name" value="COMPONENT OF ATP-DEPENDENT DSDNA EXONUCLEASE"/>
    <property type="match status" value="1"/>
</dbReference>
<evidence type="ECO:0000313" key="3">
    <source>
        <dbReference type="EMBL" id="RNL19651.1"/>
    </source>
</evidence>
<dbReference type="InterPro" id="IPR041796">
    <property type="entry name" value="Mre11_N"/>
</dbReference>
<dbReference type="Pfam" id="PF00149">
    <property type="entry name" value="Metallophos"/>
    <property type="match status" value="1"/>
</dbReference>
<gene>
    <name evidence="3" type="ORF">DMP07_06690</name>
</gene>
<dbReference type="PANTHER" id="PTHR30337:SF7">
    <property type="entry name" value="PHOSPHOESTERASE"/>
    <property type="match status" value="1"/>
</dbReference>
<comment type="caution">
    <text evidence="3">The sequence shown here is derived from an EMBL/GenBank/DDBJ whole genome shotgun (WGS) entry which is preliminary data.</text>
</comment>
<dbReference type="Gene3D" id="3.60.21.10">
    <property type="match status" value="1"/>
</dbReference>
<dbReference type="InterPro" id="IPR029052">
    <property type="entry name" value="Metallo-depent_PP-like"/>
</dbReference>
<feature type="domain" description="Calcineurin-like phosphoesterase" evidence="2">
    <location>
        <begin position="6"/>
        <end position="208"/>
    </location>
</feature>
<dbReference type="OrthoDB" id="9773856at2"/>
<name>A0A3N0AEM4_9ACTN</name>
<evidence type="ECO:0000313" key="4">
    <source>
        <dbReference type="Proteomes" id="UP000267368"/>
    </source>
</evidence>
<keyword evidence="4" id="KW-1185">Reference proteome</keyword>